<feature type="domain" description="BOD1/SHG1" evidence="2">
    <location>
        <begin position="21"/>
        <end position="89"/>
    </location>
</feature>
<keyword evidence="4" id="KW-1185">Reference proteome</keyword>
<feature type="compositionally biased region" description="Basic and acidic residues" evidence="1">
    <location>
        <begin position="156"/>
        <end position="168"/>
    </location>
</feature>
<name>A0A9P7B8V5_RHOMI</name>
<dbReference type="InterPro" id="IPR055264">
    <property type="entry name" value="BOD1/SHG1_dom"/>
</dbReference>
<comment type="caution">
    <text evidence="3">The sequence shown here is derived from an EMBL/GenBank/DDBJ whole genome shotgun (WGS) entry which is preliminary data.</text>
</comment>
<evidence type="ECO:0000256" key="1">
    <source>
        <dbReference type="SAM" id="MobiDB-lite"/>
    </source>
</evidence>
<dbReference type="EMBL" id="PUHQ01000002">
    <property type="protein sequence ID" value="KAG0667118.1"/>
    <property type="molecule type" value="Genomic_DNA"/>
</dbReference>
<evidence type="ECO:0000259" key="2">
    <source>
        <dbReference type="Pfam" id="PF05205"/>
    </source>
</evidence>
<sequence length="280" mass="29051">MATPTGGPGGAASAREITPAQLAATWKKSGGFDSLRKQLLADFINAPEKDKFLADLDVSLPALLASTPSIARQERKDRPNAVIRSMKQIETLKPQIKLAEKRLREDETVAKRIDQELARSLCQLRGVPFVEEPKPKAAIPAEVGGGEGSGPSPVPKADERPNPAKTPEDNDSSAIAPPVQIKSEPVDSNGSAAPQLAGADQSEQSAMAATPSTGPPAAPLPPAQPSEPEDTDMPSVEAEMSTSGVDSKDAILTGQAAVPGEADDDVEMKASVADVPEGST</sequence>
<feature type="compositionally biased region" description="Pro residues" evidence="1">
    <location>
        <begin position="213"/>
        <end position="225"/>
    </location>
</feature>
<dbReference type="OrthoDB" id="5579731at2759"/>
<gene>
    <name evidence="3" type="ORF">C6P46_002529</name>
</gene>
<dbReference type="Pfam" id="PF05205">
    <property type="entry name" value="COMPASS-Shg1"/>
    <property type="match status" value="1"/>
</dbReference>
<evidence type="ECO:0000313" key="4">
    <source>
        <dbReference type="Proteomes" id="UP000777482"/>
    </source>
</evidence>
<feature type="region of interest" description="Disordered" evidence="1">
    <location>
        <begin position="124"/>
        <end position="280"/>
    </location>
</feature>
<proteinExistence type="predicted"/>
<dbReference type="AlphaFoldDB" id="A0A9P7B8V5"/>
<dbReference type="Proteomes" id="UP000777482">
    <property type="component" value="Unassembled WGS sequence"/>
</dbReference>
<evidence type="ECO:0000313" key="3">
    <source>
        <dbReference type="EMBL" id="KAG0667118.1"/>
    </source>
</evidence>
<organism evidence="3 4">
    <name type="scientific">Rhodotorula mucilaginosa</name>
    <name type="common">Yeast</name>
    <name type="synonym">Rhodotorula rubra</name>
    <dbReference type="NCBI Taxonomy" id="5537"/>
    <lineage>
        <taxon>Eukaryota</taxon>
        <taxon>Fungi</taxon>
        <taxon>Dikarya</taxon>
        <taxon>Basidiomycota</taxon>
        <taxon>Pucciniomycotina</taxon>
        <taxon>Microbotryomycetes</taxon>
        <taxon>Sporidiobolales</taxon>
        <taxon>Sporidiobolaceae</taxon>
        <taxon>Rhodotorula</taxon>
    </lineage>
</organism>
<reference evidence="3 4" key="1">
    <citation type="submission" date="2020-11" db="EMBL/GenBank/DDBJ databases">
        <title>Kefir isolates.</title>
        <authorList>
            <person name="Marcisauskas S."/>
            <person name="Kim Y."/>
            <person name="Blasche S."/>
        </authorList>
    </citation>
    <scope>NUCLEOTIDE SEQUENCE [LARGE SCALE GENOMIC DNA]</scope>
    <source>
        <strain evidence="3 4">KR</strain>
    </source>
</reference>
<accession>A0A9P7B8V5</accession>
<protein>
    <recommendedName>
        <fullName evidence="2">BOD1/SHG1 domain-containing protein</fullName>
    </recommendedName>
</protein>